<dbReference type="PANTHER" id="PTHR45754">
    <property type="entry name" value="METHYLENETETRAHYDROFOLATE REDUCTASE"/>
    <property type="match status" value="1"/>
</dbReference>
<evidence type="ECO:0000256" key="4">
    <source>
        <dbReference type="ARBA" id="ARBA00022630"/>
    </source>
</evidence>
<evidence type="ECO:0000256" key="1">
    <source>
        <dbReference type="ARBA" id="ARBA00001974"/>
    </source>
</evidence>
<dbReference type="AlphaFoldDB" id="X1Q989"/>
<name>X1Q989_9ZZZZ</name>
<dbReference type="EMBL" id="BARW01000458">
    <property type="protein sequence ID" value="GAI64803.1"/>
    <property type="molecule type" value="Genomic_DNA"/>
</dbReference>
<keyword evidence="5" id="KW-0274">FAD</keyword>
<dbReference type="SUPFAM" id="SSF51730">
    <property type="entry name" value="FAD-linked oxidoreductase"/>
    <property type="match status" value="1"/>
</dbReference>
<dbReference type="CDD" id="cd00537">
    <property type="entry name" value="MTHFR"/>
    <property type="match status" value="1"/>
</dbReference>
<gene>
    <name evidence="7" type="ORF">S12H4_02026</name>
</gene>
<dbReference type="InterPro" id="IPR003171">
    <property type="entry name" value="Mehydrof_redctse-like"/>
</dbReference>
<dbReference type="GO" id="GO:0035999">
    <property type="term" value="P:tetrahydrofolate interconversion"/>
    <property type="evidence" value="ECO:0007669"/>
    <property type="project" value="UniProtKB-UniPathway"/>
</dbReference>
<comment type="pathway">
    <text evidence="2">One-carbon metabolism; tetrahydrofolate interconversion.</text>
</comment>
<dbReference type="Pfam" id="PF02219">
    <property type="entry name" value="MTHFR"/>
    <property type="match status" value="1"/>
</dbReference>
<evidence type="ECO:0000256" key="2">
    <source>
        <dbReference type="ARBA" id="ARBA00004777"/>
    </source>
</evidence>
<dbReference type="PANTHER" id="PTHR45754:SF3">
    <property type="entry name" value="METHYLENETETRAHYDROFOLATE REDUCTASE (NADPH)"/>
    <property type="match status" value="1"/>
</dbReference>
<evidence type="ECO:0000256" key="6">
    <source>
        <dbReference type="ARBA" id="ARBA00023002"/>
    </source>
</evidence>
<keyword evidence="4" id="KW-0285">Flavoprotein</keyword>
<dbReference type="UniPathway" id="UPA00193"/>
<comment type="caution">
    <text evidence="7">The sequence shown here is derived from an EMBL/GenBank/DDBJ whole genome shotgun (WGS) entry which is preliminary data.</text>
</comment>
<dbReference type="GO" id="GO:0009086">
    <property type="term" value="P:methionine biosynthetic process"/>
    <property type="evidence" value="ECO:0007669"/>
    <property type="project" value="TreeGrafter"/>
</dbReference>
<organism evidence="7">
    <name type="scientific">marine sediment metagenome</name>
    <dbReference type="NCBI Taxonomy" id="412755"/>
    <lineage>
        <taxon>unclassified sequences</taxon>
        <taxon>metagenomes</taxon>
        <taxon>ecological metagenomes</taxon>
    </lineage>
</organism>
<dbReference type="GO" id="GO:0071949">
    <property type="term" value="F:FAD binding"/>
    <property type="evidence" value="ECO:0007669"/>
    <property type="project" value="TreeGrafter"/>
</dbReference>
<protein>
    <submittedName>
        <fullName evidence="7">Uncharacterized protein</fullName>
    </submittedName>
</protein>
<comment type="similarity">
    <text evidence="3">Belongs to the methylenetetrahydrofolate reductase family.</text>
</comment>
<accession>X1Q989</accession>
<evidence type="ECO:0000256" key="3">
    <source>
        <dbReference type="ARBA" id="ARBA00006743"/>
    </source>
</evidence>
<proteinExistence type="inferred from homology"/>
<dbReference type="GO" id="GO:0005829">
    <property type="term" value="C:cytosol"/>
    <property type="evidence" value="ECO:0007669"/>
    <property type="project" value="TreeGrafter"/>
</dbReference>
<reference evidence="7" key="1">
    <citation type="journal article" date="2014" name="Front. Microbiol.">
        <title>High frequency of phylogenetically diverse reductive dehalogenase-homologous genes in deep subseafloor sedimentary metagenomes.</title>
        <authorList>
            <person name="Kawai M."/>
            <person name="Futagami T."/>
            <person name="Toyoda A."/>
            <person name="Takaki Y."/>
            <person name="Nishi S."/>
            <person name="Hori S."/>
            <person name="Arai W."/>
            <person name="Tsubouchi T."/>
            <person name="Morono Y."/>
            <person name="Uchiyama I."/>
            <person name="Ito T."/>
            <person name="Fujiyama A."/>
            <person name="Inagaki F."/>
            <person name="Takami H."/>
        </authorList>
    </citation>
    <scope>NUCLEOTIDE SEQUENCE</scope>
    <source>
        <strain evidence="7">Expedition CK06-06</strain>
    </source>
</reference>
<dbReference type="GO" id="GO:0004489">
    <property type="term" value="F:methylenetetrahydrofolate reductase [NAD(P)H] activity"/>
    <property type="evidence" value="ECO:0007669"/>
    <property type="project" value="InterPro"/>
</dbReference>
<sequence length="291" mass="31828">MSLQSVLESGKFVVTAEVGPLKGTDTTEIIEVAELLRGRIDATNVTDQQSSVMRLGSLATCHLLKERGLDPVFQMTCRDRNRLALQSDLLSAYVLGIENVLAITGDLPSLGDHPQAKPVYDLDSVQLLWVIKRLNEGYDMVGNELKGKPNFFPGAVVNPGADTEAAFELQLIKMEKKIAAGARFFQTQAIYDIDTFTKFMKRVEGFNIPILAGIIPLKSAGMARFMNKNVAGVFVPEELIDKMAKTEDKARTGIEIAANLIKELKGMCHGVHIMAIGWEKRVPAILDAAGL</sequence>
<keyword evidence="6" id="KW-0560">Oxidoreductase</keyword>
<dbReference type="Gene3D" id="3.20.20.220">
    <property type="match status" value="1"/>
</dbReference>
<evidence type="ECO:0000313" key="7">
    <source>
        <dbReference type="EMBL" id="GAI64803.1"/>
    </source>
</evidence>
<evidence type="ECO:0000256" key="5">
    <source>
        <dbReference type="ARBA" id="ARBA00022827"/>
    </source>
</evidence>
<dbReference type="InterPro" id="IPR029041">
    <property type="entry name" value="FAD-linked_oxidoreductase-like"/>
</dbReference>
<comment type="cofactor">
    <cofactor evidence="1">
        <name>FAD</name>
        <dbReference type="ChEBI" id="CHEBI:57692"/>
    </cofactor>
</comment>